<feature type="domain" description="FPG-type" evidence="15">
    <location>
        <begin position="275"/>
        <end position="313"/>
    </location>
</feature>
<protein>
    <recommendedName>
        <fullName evidence="2">DNA-(apurinic or apyrimidinic site) lyase</fullName>
        <ecNumber evidence="2">4.2.99.18</ecNumber>
    </recommendedName>
</protein>
<dbReference type="GO" id="GO:0140078">
    <property type="term" value="F:class I DNA-(apurinic or apyrimidinic site) endonuclease activity"/>
    <property type="evidence" value="ECO:0007669"/>
    <property type="project" value="UniProtKB-EC"/>
</dbReference>
<keyword evidence="7" id="KW-0862">Zinc</keyword>
<keyword evidence="6" id="KW-0378">Hydrolase</keyword>
<feature type="compositionally biased region" description="Pro residues" evidence="14">
    <location>
        <begin position="171"/>
        <end position="180"/>
    </location>
</feature>
<dbReference type="PROSITE" id="PS51068">
    <property type="entry name" value="FPG_CAT"/>
    <property type="match status" value="1"/>
</dbReference>
<dbReference type="InterPro" id="IPR000214">
    <property type="entry name" value="Znf_DNA_glyclase/AP_lyase"/>
</dbReference>
<proteinExistence type="inferred from homology"/>
<evidence type="ECO:0000256" key="11">
    <source>
        <dbReference type="ARBA" id="ARBA00023268"/>
    </source>
</evidence>
<dbReference type="SUPFAM" id="SSF46946">
    <property type="entry name" value="S13-like H2TH domain"/>
    <property type="match status" value="1"/>
</dbReference>
<dbReference type="Pfam" id="PF01149">
    <property type="entry name" value="Fapy_DNA_glyco"/>
    <property type="match status" value="1"/>
</dbReference>
<dbReference type="PANTHER" id="PTHR42697:SF1">
    <property type="entry name" value="ENDONUCLEASE 8"/>
    <property type="match status" value="1"/>
</dbReference>
<evidence type="ECO:0000256" key="13">
    <source>
        <dbReference type="PROSITE-ProRule" id="PRU00391"/>
    </source>
</evidence>
<keyword evidence="5 13" id="KW-0863">Zinc-finger</keyword>
<evidence type="ECO:0000259" key="16">
    <source>
        <dbReference type="PROSITE" id="PS51068"/>
    </source>
</evidence>
<name>A0A1I0VJ04_9CELL</name>
<dbReference type="InterPro" id="IPR044090">
    <property type="entry name" value="Nei2_N"/>
</dbReference>
<evidence type="ECO:0000256" key="9">
    <source>
        <dbReference type="ARBA" id="ARBA00023204"/>
    </source>
</evidence>
<evidence type="ECO:0000256" key="8">
    <source>
        <dbReference type="ARBA" id="ARBA00023125"/>
    </source>
</evidence>
<dbReference type="STRING" id="988821.SAMN05421867_101411"/>
<keyword evidence="12" id="KW-0326">Glycosidase</keyword>
<keyword evidence="11" id="KW-0511">Multifunctional enzyme</keyword>
<evidence type="ECO:0000256" key="10">
    <source>
        <dbReference type="ARBA" id="ARBA00023239"/>
    </source>
</evidence>
<dbReference type="Proteomes" id="UP000199012">
    <property type="component" value="Unassembled WGS sequence"/>
</dbReference>
<dbReference type="SUPFAM" id="SSF81624">
    <property type="entry name" value="N-terminal domain of MutM-like DNA repair proteins"/>
    <property type="match status" value="1"/>
</dbReference>
<evidence type="ECO:0000256" key="4">
    <source>
        <dbReference type="ARBA" id="ARBA00022763"/>
    </source>
</evidence>
<dbReference type="Gene3D" id="3.20.190.10">
    <property type="entry name" value="MutM-like, N-terminal"/>
    <property type="match status" value="1"/>
</dbReference>
<keyword evidence="8" id="KW-0238">DNA-binding</keyword>
<dbReference type="CDD" id="cd08971">
    <property type="entry name" value="AcNei2_N"/>
    <property type="match status" value="1"/>
</dbReference>
<feature type="domain" description="Formamidopyrimidine-DNA glycosylase catalytic" evidence="16">
    <location>
        <begin position="33"/>
        <end position="123"/>
    </location>
</feature>
<evidence type="ECO:0000256" key="5">
    <source>
        <dbReference type="ARBA" id="ARBA00022771"/>
    </source>
</evidence>
<evidence type="ECO:0000256" key="3">
    <source>
        <dbReference type="ARBA" id="ARBA00022723"/>
    </source>
</evidence>
<keyword evidence="3" id="KW-0479">Metal-binding</keyword>
<dbReference type="InterPro" id="IPR012319">
    <property type="entry name" value="FPG_cat"/>
</dbReference>
<evidence type="ECO:0000256" key="6">
    <source>
        <dbReference type="ARBA" id="ARBA00022801"/>
    </source>
</evidence>
<feature type="region of interest" description="Disordered" evidence="14">
    <location>
        <begin position="166"/>
        <end position="192"/>
    </location>
</feature>
<evidence type="ECO:0000256" key="1">
    <source>
        <dbReference type="ARBA" id="ARBA00009409"/>
    </source>
</evidence>
<organism evidence="17 18">
    <name type="scientific">Cellulomonas marina</name>
    <dbReference type="NCBI Taxonomy" id="988821"/>
    <lineage>
        <taxon>Bacteria</taxon>
        <taxon>Bacillati</taxon>
        <taxon>Actinomycetota</taxon>
        <taxon>Actinomycetes</taxon>
        <taxon>Micrococcales</taxon>
        <taxon>Cellulomonadaceae</taxon>
        <taxon>Cellulomonas</taxon>
    </lineage>
</organism>
<dbReference type="PANTHER" id="PTHR42697">
    <property type="entry name" value="ENDONUCLEASE 8"/>
    <property type="match status" value="1"/>
</dbReference>
<evidence type="ECO:0000256" key="2">
    <source>
        <dbReference type="ARBA" id="ARBA00012720"/>
    </source>
</evidence>
<dbReference type="InterPro" id="IPR015886">
    <property type="entry name" value="H2TH_FPG"/>
</dbReference>
<evidence type="ECO:0000256" key="14">
    <source>
        <dbReference type="SAM" id="MobiDB-lite"/>
    </source>
</evidence>
<dbReference type="Pfam" id="PF06831">
    <property type="entry name" value="H2TH"/>
    <property type="match status" value="1"/>
</dbReference>
<keyword evidence="17" id="KW-0255">Endonuclease</keyword>
<gene>
    <name evidence="17" type="ORF">SAMN05421867_101411</name>
</gene>
<dbReference type="SUPFAM" id="SSF57716">
    <property type="entry name" value="Glucocorticoid receptor-like (DNA-binding domain)"/>
    <property type="match status" value="1"/>
</dbReference>
<keyword evidence="4" id="KW-0227">DNA damage</keyword>
<keyword evidence="17" id="KW-0540">Nuclease</keyword>
<dbReference type="GO" id="GO:0006284">
    <property type="term" value="P:base-excision repair"/>
    <property type="evidence" value="ECO:0007669"/>
    <property type="project" value="InterPro"/>
</dbReference>
<evidence type="ECO:0000256" key="12">
    <source>
        <dbReference type="ARBA" id="ARBA00023295"/>
    </source>
</evidence>
<dbReference type="Gene3D" id="1.10.8.50">
    <property type="match status" value="1"/>
</dbReference>
<keyword evidence="18" id="KW-1185">Reference proteome</keyword>
<evidence type="ECO:0000313" key="18">
    <source>
        <dbReference type="Proteomes" id="UP000199012"/>
    </source>
</evidence>
<dbReference type="GO" id="GO:0008270">
    <property type="term" value="F:zinc ion binding"/>
    <property type="evidence" value="ECO:0007669"/>
    <property type="project" value="UniProtKB-KW"/>
</dbReference>
<dbReference type="PROSITE" id="PS51066">
    <property type="entry name" value="ZF_FPG_2"/>
    <property type="match status" value="1"/>
</dbReference>
<keyword evidence="10" id="KW-0456">Lyase</keyword>
<dbReference type="AlphaFoldDB" id="A0A1I0VJ04"/>
<reference evidence="17 18" key="1">
    <citation type="submission" date="2016-10" db="EMBL/GenBank/DDBJ databases">
        <authorList>
            <person name="de Groot N.N."/>
        </authorList>
    </citation>
    <scope>NUCLEOTIDE SEQUENCE [LARGE SCALE GENOMIC DNA]</scope>
    <source>
        <strain evidence="17 18">CGMCC 4.6945</strain>
    </source>
</reference>
<keyword evidence="9" id="KW-0234">DNA repair</keyword>
<comment type="similarity">
    <text evidence="1">Belongs to the FPG family.</text>
</comment>
<dbReference type="GO" id="GO:0000703">
    <property type="term" value="F:oxidized pyrimidine nucleobase lesion DNA N-glycosylase activity"/>
    <property type="evidence" value="ECO:0007669"/>
    <property type="project" value="TreeGrafter"/>
</dbReference>
<sequence length="338" mass="37301">MWAQVWAQAWAQAWPQVRAIGRKRADAGRVTVPEGDTLRRTAARLDLALRDGVLDRSDLRWPSAATVDLTGSTVLETRPYGKHLLTRVSDGRTLHTHLRMDGYWRVVRTGSSEAAARSPKVRAVLAAGPWTAVGHLLGMLDVVRSTDEVTLVGHLGPDVLDDDFLPDPEEPTPTLPPLAPTPVGIDDPGRRRWEGPGLEEALRRWDRQGGRPVAEVLLDQTVVAGLGTIWTAESLFARRVWPWTPAVEVDRPDLVLRAARAQMRRSVAAGEELARVHQRAGRPCPRCRTPLVEGSVGVLPTARPTTWCPVCQADPHHRPAPPVVHRWTGVAAAERRRH</sequence>
<dbReference type="SMART" id="SM00898">
    <property type="entry name" value="Fapy_DNA_glyco"/>
    <property type="match status" value="1"/>
</dbReference>
<dbReference type="SMART" id="SM01232">
    <property type="entry name" value="H2TH"/>
    <property type="match status" value="1"/>
</dbReference>
<dbReference type="GO" id="GO:0003684">
    <property type="term" value="F:damaged DNA binding"/>
    <property type="evidence" value="ECO:0007669"/>
    <property type="project" value="InterPro"/>
</dbReference>
<dbReference type="InterPro" id="IPR010979">
    <property type="entry name" value="Ribosomal_uS13-like_H2TH"/>
</dbReference>
<evidence type="ECO:0000259" key="15">
    <source>
        <dbReference type="PROSITE" id="PS51066"/>
    </source>
</evidence>
<evidence type="ECO:0000256" key="7">
    <source>
        <dbReference type="ARBA" id="ARBA00022833"/>
    </source>
</evidence>
<dbReference type="EC" id="4.2.99.18" evidence="2"/>
<evidence type="ECO:0000313" key="17">
    <source>
        <dbReference type="EMBL" id="SFA76013.1"/>
    </source>
</evidence>
<dbReference type="InterPro" id="IPR035937">
    <property type="entry name" value="FPG_N"/>
</dbReference>
<accession>A0A1I0VJ04</accession>
<dbReference type="EMBL" id="FOKA01000001">
    <property type="protein sequence ID" value="SFA76013.1"/>
    <property type="molecule type" value="Genomic_DNA"/>
</dbReference>